<evidence type="ECO:0000313" key="6">
    <source>
        <dbReference type="RefSeq" id="XP_013092310.1"/>
    </source>
</evidence>
<evidence type="ECO:0000313" key="3">
    <source>
        <dbReference type="EnsemblMetazoa" id="BGLB028839-PA"/>
    </source>
</evidence>
<accession>A0A2C9LAQ1</accession>
<proteinExistence type="inferred from homology"/>
<dbReference type="GeneID" id="106075973"/>
<dbReference type="OrthoDB" id="1708588at2759"/>
<dbReference type="SUPFAM" id="SSF52047">
    <property type="entry name" value="RNI-like"/>
    <property type="match status" value="1"/>
</dbReference>
<dbReference type="Gene3D" id="3.80.10.10">
    <property type="entry name" value="Ribonuclease Inhibitor"/>
    <property type="match status" value="1"/>
</dbReference>
<comment type="similarity">
    <text evidence="1">Belongs to the ATP synthase subunit s family.</text>
</comment>
<dbReference type="KEGG" id="bgt:106075973"/>
<dbReference type="VEuPathDB" id="VectorBase:BGLAX_043517"/>
<dbReference type="AlphaFoldDB" id="A0A2C9LAQ1"/>
<dbReference type="STRING" id="6526.A0A2C9LAQ1"/>
<reference evidence="3" key="1">
    <citation type="submission" date="2020-05" db="UniProtKB">
        <authorList>
            <consortium name="EnsemblMetazoa"/>
        </authorList>
    </citation>
    <scope>IDENTIFICATION</scope>
    <source>
        <strain evidence="3">BB02</strain>
    </source>
</reference>
<dbReference type="VEuPathDB" id="VectorBase:BGLB028839"/>
<organism evidence="3 4">
    <name type="scientific">Biomphalaria glabrata</name>
    <name type="common">Bloodfluke planorb</name>
    <name type="synonym">Freshwater snail</name>
    <dbReference type="NCBI Taxonomy" id="6526"/>
    <lineage>
        <taxon>Eukaryota</taxon>
        <taxon>Metazoa</taxon>
        <taxon>Spiralia</taxon>
        <taxon>Lophotrochozoa</taxon>
        <taxon>Mollusca</taxon>
        <taxon>Gastropoda</taxon>
        <taxon>Heterobranchia</taxon>
        <taxon>Euthyneura</taxon>
        <taxon>Panpulmonata</taxon>
        <taxon>Hygrophila</taxon>
        <taxon>Lymnaeoidea</taxon>
        <taxon>Planorbidae</taxon>
        <taxon>Biomphalaria</taxon>
    </lineage>
</organism>
<dbReference type="RefSeq" id="XP_013092310.1">
    <property type="nucleotide sequence ID" value="XM_013236856.2"/>
</dbReference>
<evidence type="ECO:0000313" key="5">
    <source>
        <dbReference type="Proteomes" id="UP001165740"/>
    </source>
</evidence>
<dbReference type="EnsemblMetazoa" id="BGLB028839-RA">
    <property type="protein sequence ID" value="BGLB028839-PA"/>
    <property type="gene ID" value="BGLB028839"/>
</dbReference>
<dbReference type="InterPro" id="IPR032675">
    <property type="entry name" value="LRR_dom_sf"/>
</dbReference>
<reference evidence="6" key="2">
    <citation type="submission" date="2025-04" db="UniProtKB">
        <authorList>
            <consortium name="RefSeq"/>
        </authorList>
    </citation>
    <scope>IDENTIFICATION</scope>
</reference>
<protein>
    <recommendedName>
        <fullName evidence="2">ATP synthase subunit s-like protein</fullName>
    </recommendedName>
</protein>
<sequence>MAEYCKQIIFTRNFFKLCHLSRSLKKFSCRSYSKSSEQEKKSPNNELAEVTEDENEKLIEKFLRENPVPNPVRNTEKEYFDSMKDSKRRGLFETLPTHLTSWLYKDYVIDDHTELFLQHEIKVRQLLREDHKYREDRVKVLGHDLAAAHFIVHRGGAVKFVGRETWLVKNKEGQVPLPNTCIDNMHLEAVDLSNTKFTHVSAENLAPLSHLRYIRMHNCPYLDDWFLAKLHPLKDTLEFLDINNCPEITDNGLSCLHHFSNLQCLRVSNLERVKNIGLICLLLEDKIPNLLVLGLTDDQLRPDHSQSTGERKLVRALLGFTSEKEDFIKGSIREKFESTPYLKEMYGVIKKVE</sequence>
<keyword evidence="5" id="KW-1185">Reference proteome</keyword>
<dbReference type="Proteomes" id="UP001165740">
    <property type="component" value="Chromosome 3"/>
</dbReference>
<dbReference type="FunFam" id="3.80.10.10:FF:000168">
    <property type="entry name" value="Distal membrane arm assembly complex 2"/>
    <property type="match status" value="1"/>
</dbReference>
<evidence type="ECO:0000256" key="2">
    <source>
        <dbReference type="ARBA" id="ARBA00076566"/>
    </source>
</evidence>
<gene>
    <name evidence="3" type="primary">106075973</name>
    <name evidence="6" type="synonym">LOC106075973</name>
</gene>
<name>A0A2C9LAQ1_BIOGL</name>
<dbReference type="Proteomes" id="UP000076420">
    <property type="component" value="Unassembled WGS sequence"/>
</dbReference>
<evidence type="ECO:0000256" key="1">
    <source>
        <dbReference type="ARBA" id="ARBA00006901"/>
    </source>
</evidence>
<evidence type="ECO:0000313" key="4">
    <source>
        <dbReference type="Proteomes" id="UP000076420"/>
    </source>
</evidence>